<comment type="caution">
    <text evidence="2">The sequence shown here is derived from an EMBL/GenBank/DDBJ whole genome shotgun (WGS) entry which is preliminary data.</text>
</comment>
<evidence type="ECO:0000313" key="3">
    <source>
        <dbReference type="Proteomes" id="UP001152795"/>
    </source>
</evidence>
<feature type="compositionally biased region" description="Polar residues" evidence="1">
    <location>
        <begin position="31"/>
        <end position="41"/>
    </location>
</feature>
<feature type="compositionally biased region" description="Basic and acidic residues" evidence="1">
    <location>
        <begin position="7"/>
        <end position="30"/>
    </location>
</feature>
<dbReference type="AlphaFoldDB" id="A0A6S7KW14"/>
<reference evidence="2" key="1">
    <citation type="submission" date="2020-04" db="EMBL/GenBank/DDBJ databases">
        <authorList>
            <person name="Alioto T."/>
            <person name="Alioto T."/>
            <person name="Gomez Garrido J."/>
        </authorList>
    </citation>
    <scope>NUCLEOTIDE SEQUENCE</scope>
    <source>
        <strain evidence="2">A484AB</strain>
    </source>
</reference>
<dbReference type="EMBL" id="CACRXK020048119">
    <property type="protein sequence ID" value="CAB4046240.1"/>
    <property type="molecule type" value="Genomic_DNA"/>
</dbReference>
<accession>A0A6S7KW14</accession>
<evidence type="ECO:0000313" key="2">
    <source>
        <dbReference type="EMBL" id="CAB4046240.1"/>
    </source>
</evidence>
<dbReference type="Proteomes" id="UP001152795">
    <property type="component" value="Unassembled WGS sequence"/>
</dbReference>
<name>A0A6S7KW14_PARCT</name>
<feature type="region of interest" description="Disordered" evidence="1">
    <location>
        <begin position="1"/>
        <end position="73"/>
    </location>
</feature>
<keyword evidence="3" id="KW-1185">Reference proteome</keyword>
<protein>
    <submittedName>
        <fullName evidence="2">Uncharacterized protein</fullName>
    </submittedName>
</protein>
<organism evidence="2 3">
    <name type="scientific">Paramuricea clavata</name>
    <name type="common">Red gorgonian</name>
    <name type="synonym">Violescent sea-whip</name>
    <dbReference type="NCBI Taxonomy" id="317549"/>
    <lineage>
        <taxon>Eukaryota</taxon>
        <taxon>Metazoa</taxon>
        <taxon>Cnidaria</taxon>
        <taxon>Anthozoa</taxon>
        <taxon>Octocorallia</taxon>
        <taxon>Malacalcyonacea</taxon>
        <taxon>Plexauridae</taxon>
        <taxon>Paramuricea</taxon>
    </lineage>
</organism>
<proteinExistence type="predicted"/>
<evidence type="ECO:0000256" key="1">
    <source>
        <dbReference type="SAM" id="MobiDB-lite"/>
    </source>
</evidence>
<sequence>MSSSPSEKCDENREVAADERKSILPPDEKASQSFLNLSENSTRFRPDECAGNPGGGAARIDPEGRAGGDGAAATMATSKLSAVVDDRKS</sequence>
<gene>
    <name evidence="2" type="ORF">PACLA_8A073341</name>
</gene>